<dbReference type="Proteomes" id="UP000184233">
    <property type="component" value="Unassembled WGS sequence"/>
</dbReference>
<dbReference type="Pfam" id="PF12801">
    <property type="entry name" value="Fer4_5"/>
    <property type="match status" value="1"/>
</dbReference>
<keyword evidence="6" id="KW-0411">Iron-sulfur</keyword>
<dbReference type="STRING" id="1895771.BGO89_12515"/>
<keyword evidence="7" id="KW-1133">Transmembrane helix</keyword>
<feature type="transmembrane region" description="Helical" evidence="7">
    <location>
        <begin position="89"/>
        <end position="115"/>
    </location>
</feature>
<name>A0A1M3KYJ2_9BACT</name>
<evidence type="ECO:0000259" key="8">
    <source>
        <dbReference type="PROSITE" id="PS51379"/>
    </source>
</evidence>
<evidence type="ECO:0000256" key="5">
    <source>
        <dbReference type="ARBA" id="ARBA00023004"/>
    </source>
</evidence>
<dbReference type="InterPro" id="IPR051684">
    <property type="entry name" value="Electron_Trans/Redox"/>
</dbReference>
<dbReference type="PROSITE" id="PS00198">
    <property type="entry name" value="4FE4S_FER_1"/>
    <property type="match status" value="1"/>
</dbReference>
<dbReference type="PANTHER" id="PTHR30176">
    <property type="entry name" value="FERREDOXIN-TYPE PROTEIN NAPH"/>
    <property type="match status" value="1"/>
</dbReference>
<dbReference type="Gene3D" id="2.60.40.10">
    <property type="entry name" value="Immunoglobulins"/>
    <property type="match status" value="1"/>
</dbReference>
<evidence type="ECO:0000256" key="4">
    <source>
        <dbReference type="ARBA" id="ARBA00022982"/>
    </source>
</evidence>
<keyword evidence="3" id="KW-0479">Metal-binding</keyword>
<keyword evidence="7" id="KW-0472">Membrane</keyword>
<dbReference type="AlphaFoldDB" id="A0A1M3KYJ2"/>
<proteinExistence type="predicted"/>
<evidence type="ECO:0000313" key="9">
    <source>
        <dbReference type="EMBL" id="OJX57299.1"/>
    </source>
</evidence>
<dbReference type="PANTHER" id="PTHR30176:SF3">
    <property type="entry name" value="FERREDOXIN-TYPE PROTEIN NAPH"/>
    <property type="match status" value="1"/>
</dbReference>
<accession>A0A1M3KYJ2</accession>
<dbReference type="InterPro" id="IPR013783">
    <property type="entry name" value="Ig-like_fold"/>
</dbReference>
<feature type="transmembrane region" description="Helical" evidence="7">
    <location>
        <begin position="349"/>
        <end position="367"/>
    </location>
</feature>
<evidence type="ECO:0000256" key="3">
    <source>
        <dbReference type="ARBA" id="ARBA00022723"/>
    </source>
</evidence>
<feature type="transmembrane region" description="Helical" evidence="7">
    <location>
        <begin position="40"/>
        <end position="60"/>
    </location>
</feature>
<dbReference type="Pfam" id="PF11614">
    <property type="entry name" value="FixG_C"/>
    <property type="match status" value="1"/>
</dbReference>
<dbReference type="EMBL" id="MKVH01000024">
    <property type="protein sequence ID" value="OJX57299.1"/>
    <property type="molecule type" value="Genomic_DNA"/>
</dbReference>
<feature type="transmembrane region" description="Helical" evidence="7">
    <location>
        <begin position="165"/>
        <end position="183"/>
    </location>
</feature>
<evidence type="ECO:0000256" key="2">
    <source>
        <dbReference type="ARBA" id="ARBA00022485"/>
    </source>
</evidence>
<dbReference type="SUPFAM" id="SSF54862">
    <property type="entry name" value="4Fe-4S ferredoxins"/>
    <property type="match status" value="1"/>
</dbReference>
<keyword evidence="7" id="KW-0812">Transmembrane</keyword>
<dbReference type="Gene3D" id="1.10.1060.10">
    <property type="entry name" value="Alpha-helical ferredoxin"/>
    <property type="match status" value="1"/>
</dbReference>
<gene>
    <name evidence="9" type="ORF">BGO89_12515</name>
</gene>
<dbReference type="InterPro" id="IPR032879">
    <property type="entry name" value="FixG_C"/>
</dbReference>
<reference evidence="9 10" key="1">
    <citation type="submission" date="2016-09" db="EMBL/GenBank/DDBJ databases">
        <title>Genome-resolved meta-omics ties microbial dynamics to process performance in biotechnology for thiocyanate degradation.</title>
        <authorList>
            <person name="Kantor R.S."/>
            <person name="Huddy R.J."/>
            <person name="Iyer R."/>
            <person name="Thomas B.C."/>
            <person name="Brown C.T."/>
            <person name="Anantharaman K."/>
            <person name="Tringe S."/>
            <person name="Hettich R.L."/>
            <person name="Harrison S.T."/>
            <person name="Banfield J.F."/>
        </authorList>
    </citation>
    <scope>NUCLEOTIDE SEQUENCE [LARGE SCALE GENOMIC DNA]</scope>
    <source>
        <strain evidence="9">59-99</strain>
    </source>
</reference>
<dbReference type="GO" id="GO:0046872">
    <property type="term" value="F:metal ion binding"/>
    <property type="evidence" value="ECO:0007669"/>
    <property type="project" value="UniProtKB-KW"/>
</dbReference>
<dbReference type="InterPro" id="IPR009051">
    <property type="entry name" value="Helical_ferredxn"/>
</dbReference>
<keyword evidence="5" id="KW-0408">Iron</keyword>
<dbReference type="GO" id="GO:0005886">
    <property type="term" value="C:plasma membrane"/>
    <property type="evidence" value="ECO:0007669"/>
    <property type="project" value="TreeGrafter"/>
</dbReference>
<organism evidence="9 10">
    <name type="scientific">Candidatus Kapaibacterium thiocyanatum</name>
    <dbReference type="NCBI Taxonomy" id="1895771"/>
    <lineage>
        <taxon>Bacteria</taxon>
        <taxon>Pseudomonadati</taxon>
        <taxon>Candidatus Kapaibacteriota</taxon>
        <taxon>Candidatus Kapaibacteriia</taxon>
        <taxon>Candidatus Kapaibacteriales</taxon>
        <taxon>Candidatus Kapaibacteriaceae</taxon>
        <taxon>Candidatus Kapaibacterium</taxon>
    </lineage>
</organism>
<sequence length="481" mass="54756">MSITDAPVEDHERFRNELGSIYRDGRRKWIFARKPSGPFYRWRTVLGWLLLAFLVLSPFIEVNGHQFMLFDLFERRFVILGMVFWPQDIWLLVLLFLTGIVSLVLFTATLGRIWCGWLCPQTIFMEMVFRKIEWMIDGPPAEQVRRTNGPWTKERILRTVAKQSIFFAISFGIANVFLAYLIGSDTLLSYVREGIAPHLVVFLPLLAFTGVFYLVFARFREQACIIVCPYGRYMSALVDESTIAITYDFRRGEKRGKFTRGDKEAAAAGEPRPSGLGDCIDCHQCVTVCPTGIDIRNGIQLECVNCTACIDACDDVMTKIGRPKGLIRYASVKSIIDGASNWMTPRIKAYAAVWIVLVSVVAVLFFTRRDVDILVLRQEGTTWVATSQGVGNFYRMEVINKTSERRTISMRVIEPANVIIKPLTDMTTIGPYEERKGRFMLIVPDSLTSRGSIPIRVSIRANDDEVWNEQTSFLVSRNGSR</sequence>
<evidence type="ECO:0000256" key="6">
    <source>
        <dbReference type="ARBA" id="ARBA00023014"/>
    </source>
</evidence>
<dbReference type="Pfam" id="PF13746">
    <property type="entry name" value="Fer4_18"/>
    <property type="match status" value="1"/>
</dbReference>
<dbReference type="InterPro" id="IPR014116">
    <property type="entry name" value="Cyt_c_oxidase_cbb3_FixG"/>
</dbReference>
<feature type="transmembrane region" description="Helical" evidence="7">
    <location>
        <begin position="195"/>
        <end position="216"/>
    </location>
</feature>
<keyword evidence="4" id="KW-0249">Electron transport</keyword>
<dbReference type="InterPro" id="IPR017900">
    <property type="entry name" value="4Fe4S_Fe_S_CS"/>
</dbReference>
<evidence type="ECO:0000313" key="10">
    <source>
        <dbReference type="Proteomes" id="UP000184233"/>
    </source>
</evidence>
<protein>
    <submittedName>
        <fullName evidence="9">Cytochrome c oxidase accessory protein CcoG</fullName>
    </submittedName>
</protein>
<comment type="caution">
    <text evidence="9">The sequence shown here is derived from an EMBL/GenBank/DDBJ whole genome shotgun (WGS) entry which is preliminary data.</text>
</comment>
<evidence type="ECO:0000256" key="7">
    <source>
        <dbReference type="SAM" id="Phobius"/>
    </source>
</evidence>
<keyword evidence="1" id="KW-0813">Transport</keyword>
<dbReference type="PROSITE" id="PS51379">
    <property type="entry name" value="4FE4S_FER_2"/>
    <property type="match status" value="1"/>
</dbReference>
<dbReference type="NCBIfam" id="TIGR02745">
    <property type="entry name" value="ccoG_rdxA_fixG"/>
    <property type="match status" value="1"/>
</dbReference>
<dbReference type="GO" id="GO:0051539">
    <property type="term" value="F:4 iron, 4 sulfur cluster binding"/>
    <property type="evidence" value="ECO:0007669"/>
    <property type="project" value="UniProtKB-KW"/>
</dbReference>
<dbReference type="InterPro" id="IPR017896">
    <property type="entry name" value="4Fe4S_Fe-S-bd"/>
</dbReference>
<feature type="domain" description="4Fe-4S ferredoxin-type" evidence="8">
    <location>
        <begin position="269"/>
        <end position="298"/>
    </location>
</feature>
<evidence type="ECO:0000256" key="1">
    <source>
        <dbReference type="ARBA" id="ARBA00022448"/>
    </source>
</evidence>
<keyword evidence="2" id="KW-0004">4Fe-4S</keyword>